<feature type="domain" description="Heterokaryon incompatibility" evidence="1">
    <location>
        <begin position="290"/>
        <end position="446"/>
    </location>
</feature>
<evidence type="ECO:0000259" key="1">
    <source>
        <dbReference type="Pfam" id="PF06985"/>
    </source>
</evidence>
<dbReference type="EMBL" id="MU004518">
    <property type="protein sequence ID" value="KAF2648847.1"/>
    <property type="molecule type" value="Genomic_DNA"/>
</dbReference>
<protein>
    <submittedName>
        <fullName evidence="2">HET-domain-containing protein</fullName>
    </submittedName>
</protein>
<dbReference type="PANTHER" id="PTHR33112:SF16">
    <property type="entry name" value="HETEROKARYON INCOMPATIBILITY DOMAIN-CONTAINING PROTEIN"/>
    <property type="match status" value="1"/>
</dbReference>
<organism evidence="2 3">
    <name type="scientific">Lophiostoma macrostomum CBS 122681</name>
    <dbReference type="NCBI Taxonomy" id="1314788"/>
    <lineage>
        <taxon>Eukaryota</taxon>
        <taxon>Fungi</taxon>
        <taxon>Dikarya</taxon>
        <taxon>Ascomycota</taxon>
        <taxon>Pezizomycotina</taxon>
        <taxon>Dothideomycetes</taxon>
        <taxon>Pleosporomycetidae</taxon>
        <taxon>Pleosporales</taxon>
        <taxon>Lophiostomataceae</taxon>
        <taxon>Lophiostoma</taxon>
    </lineage>
</organism>
<accession>A0A6A6SPF6</accession>
<proteinExistence type="predicted"/>
<evidence type="ECO:0000313" key="2">
    <source>
        <dbReference type="EMBL" id="KAF2648847.1"/>
    </source>
</evidence>
<dbReference type="Proteomes" id="UP000799324">
    <property type="component" value="Unassembled WGS sequence"/>
</dbReference>
<dbReference type="OrthoDB" id="3770080at2759"/>
<dbReference type="Pfam" id="PF06985">
    <property type="entry name" value="HET"/>
    <property type="match status" value="1"/>
</dbReference>
<dbReference type="InterPro" id="IPR010730">
    <property type="entry name" value="HET"/>
</dbReference>
<name>A0A6A6SPF6_9PLEO</name>
<reference evidence="2" key="1">
    <citation type="journal article" date="2020" name="Stud. Mycol.">
        <title>101 Dothideomycetes genomes: a test case for predicting lifestyles and emergence of pathogens.</title>
        <authorList>
            <person name="Haridas S."/>
            <person name="Albert R."/>
            <person name="Binder M."/>
            <person name="Bloem J."/>
            <person name="Labutti K."/>
            <person name="Salamov A."/>
            <person name="Andreopoulos B."/>
            <person name="Baker S."/>
            <person name="Barry K."/>
            <person name="Bills G."/>
            <person name="Bluhm B."/>
            <person name="Cannon C."/>
            <person name="Castanera R."/>
            <person name="Culley D."/>
            <person name="Daum C."/>
            <person name="Ezra D."/>
            <person name="Gonzalez J."/>
            <person name="Henrissat B."/>
            <person name="Kuo A."/>
            <person name="Liang C."/>
            <person name="Lipzen A."/>
            <person name="Lutzoni F."/>
            <person name="Magnuson J."/>
            <person name="Mondo S."/>
            <person name="Nolan M."/>
            <person name="Ohm R."/>
            <person name="Pangilinan J."/>
            <person name="Park H.-J."/>
            <person name="Ramirez L."/>
            <person name="Alfaro M."/>
            <person name="Sun H."/>
            <person name="Tritt A."/>
            <person name="Yoshinaga Y."/>
            <person name="Zwiers L.-H."/>
            <person name="Turgeon B."/>
            <person name="Goodwin S."/>
            <person name="Spatafora J."/>
            <person name="Crous P."/>
            <person name="Grigoriev I."/>
        </authorList>
    </citation>
    <scope>NUCLEOTIDE SEQUENCE</scope>
    <source>
        <strain evidence="2">CBS 122681</strain>
    </source>
</reference>
<dbReference type="AlphaFoldDB" id="A0A6A6SPF6"/>
<sequence length="762" mass="86915">MTSHVEEEILRLKRKLVRDDAQGHSCEQCRHITLKLIPLPATGLKREREHSFRLDTTVAEVRDLAASGCNLWAMIRDKLALLELEEKVQGERGNVKFDSTKYERWWSDAHYKDLAASVGGDVEREFWHLRKSPVFWGFSAGAGYEMDFSVTQEEFVRVIIRYSSLNGFKGSSVSAEVVLIVPARPVSKVLSPDRGDSGIQMAKHWTSLWALSSPGDLANSTRACVGSPINLNPGSSASITLYRHWLQKCETCHSCGINDLPRSMPSLALDVAATNSVRLIQVPTAMKERYVALSYCWGTDVQTTMLTQGIKNDLFSGISLERLDPTIRDSVTVTRELGFRLLWIDALCIFQDDEESKRRELGIMGKIYQNATFTIVVSAANNVKDGFLHRRRSTLDRVGFVDGHPQPIFKFRAESSGGGKEKPVILRPHSLDKIEPWYERAWTLQEMLFSRRRLQFRDSQTTWLCHCIEPPAQECDGWLAGTDHNYTGYSDSYFEATMTMMRSANNSANVDEALSNWYDLVEVYSSRKLRYFDDRLPAISGIAREFASILQDGYICGLWKADLAIGLVWFPIQPRHPVSGVKSGPSWSWASYEGQATWWTHKCRKWRPNQDFEILNDVTELRSSSSPFGEVKKAELRVSGLLLPTLMPVREEYNNIHIYLEGARAAVVLEYPDDPRVQPDSGRKLSLLVLVNLDWVGVEGIVLLEEEEDRYSRVGWFDVEDVWPVTKWVKMRDRTPKSQEELQERLRSLWGGKQNIRQFTLI</sequence>
<evidence type="ECO:0000313" key="3">
    <source>
        <dbReference type="Proteomes" id="UP000799324"/>
    </source>
</evidence>
<gene>
    <name evidence="2" type="ORF">K491DRAFT_722203</name>
</gene>
<keyword evidence="3" id="KW-1185">Reference proteome</keyword>
<dbReference type="PANTHER" id="PTHR33112">
    <property type="entry name" value="DOMAIN PROTEIN, PUTATIVE-RELATED"/>
    <property type="match status" value="1"/>
</dbReference>